<feature type="transmembrane region" description="Helical" evidence="10">
    <location>
        <begin position="507"/>
        <end position="529"/>
    </location>
</feature>
<evidence type="ECO:0000256" key="4">
    <source>
        <dbReference type="ARBA" id="ARBA00022538"/>
    </source>
</evidence>
<feature type="transmembrane region" description="Helical" evidence="10">
    <location>
        <begin position="233"/>
        <end position="257"/>
    </location>
</feature>
<feature type="transmembrane region" description="Helical" evidence="10">
    <location>
        <begin position="350"/>
        <end position="376"/>
    </location>
</feature>
<sequence length="605" mass="64147">MPVDRFFRLTWSASQARSDGPPSAGGACPPGKIAMTDHAAGSLWSVHRLHTACRRTMNLFALLEVAFLILDPTCQGHAVYQRFKDLTAIPIYPLYALHLLTAMAIAPGLLAFLVRAAIDLVFFVPLLVLTFGGVHPAHVLCVRQLTHYFHRYLAASTLPNFAQTISERPARLIASSFLGLILIGTFLLLLPVSVDPGHAPSFLTAIFTATSAACVTGLIVVDTPTYFSLFGQLVILGLIQVGGLGIMTLSTGAAFLVGKRLGMSERSVLQTVLDASDHAALRQTLRDILKWTLVIEGVGALVLAARFAMVLECSAGQALYLGVFHAISAFCNAGFALFSDNLMGFRSDPVINAAILGLLITGGLGFSVLSAINGFLRGDRRLAHDVHSLMALGMTGLLLGGGTLMLLLLELPGPVMRDLSWPERLLTAFFASATARTAGFNTIDYARLSAGAQFFTILLMFVGACPGSTGGGIKTTTLGTMLLALDAEMRGDSQVVVRERAIPPVTVVRAFLITALAASLIAGCTFVLTVTEPQPLLPLLFETVSAFGTVGLSTGITAALSPLGKLVLILLMFIGRIGPLTWALSIRSAPIAGHVRYPPTRLMVG</sequence>
<evidence type="ECO:0000256" key="5">
    <source>
        <dbReference type="ARBA" id="ARBA00022692"/>
    </source>
</evidence>
<evidence type="ECO:0000313" key="12">
    <source>
        <dbReference type="Proteomes" id="UP000252355"/>
    </source>
</evidence>
<comment type="subcellular location">
    <subcellularLocation>
        <location evidence="1">Cell membrane</location>
        <topology evidence="1">Multi-pass membrane protein</topology>
    </subcellularLocation>
</comment>
<keyword evidence="9 10" id="KW-0472">Membrane</keyword>
<keyword evidence="8" id="KW-0406">Ion transport</keyword>
<keyword evidence="2" id="KW-0813">Transport</keyword>
<evidence type="ECO:0000256" key="6">
    <source>
        <dbReference type="ARBA" id="ARBA00022958"/>
    </source>
</evidence>
<dbReference type="PANTHER" id="PTHR32024:SF1">
    <property type="entry name" value="KTR SYSTEM POTASSIUM UPTAKE PROTEIN B"/>
    <property type="match status" value="1"/>
</dbReference>
<dbReference type="InterPro" id="IPR003445">
    <property type="entry name" value="Cat_transpt"/>
</dbReference>
<evidence type="ECO:0000256" key="8">
    <source>
        <dbReference type="ARBA" id="ARBA00023065"/>
    </source>
</evidence>
<reference evidence="11 12" key="1">
    <citation type="submission" date="2018-05" db="EMBL/GenBank/DDBJ databases">
        <title>A metagenomic window into the 2 km-deep terrestrial subsurface aquifer revealed taxonomically and functionally diverse microbial community comprising novel uncultured bacterial lineages.</title>
        <authorList>
            <person name="Kadnikov V.V."/>
            <person name="Mardanov A.V."/>
            <person name="Beletsky A.V."/>
            <person name="Banks D."/>
            <person name="Pimenov N.V."/>
            <person name="Frank Y.A."/>
            <person name="Karnachuk O.V."/>
            <person name="Ravin N.V."/>
        </authorList>
    </citation>
    <scope>NUCLEOTIDE SEQUENCE [LARGE SCALE GENOMIC DNA]</scope>
    <source>
        <strain evidence="11">BY5</strain>
    </source>
</reference>
<feature type="transmembrane region" description="Helical" evidence="10">
    <location>
        <begin position="172"/>
        <end position="190"/>
    </location>
</feature>
<gene>
    <name evidence="11" type="ORF">OZSIB_3142</name>
</gene>
<dbReference type="GO" id="GO:0015379">
    <property type="term" value="F:potassium:chloride symporter activity"/>
    <property type="evidence" value="ECO:0007669"/>
    <property type="project" value="InterPro"/>
</dbReference>
<dbReference type="PANTHER" id="PTHR32024">
    <property type="entry name" value="TRK SYSTEM POTASSIUM UPTAKE PROTEIN TRKG-RELATED"/>
    <property type="match status" value="1"/>
</dbReference>
<keyword evidence="6" id="KW-0630">Potassium</keyword>
<name>A0A367ZQR9_9BACT</name>
<keyword evidence="3" id="KW-1003">Cell membrane</keyword>
<accession>A0A367ZQR9</accession>
<feature type="transmembrane region" description="Helical" evidence="10">
    <location>
        <begin position="536"/>
        <end position="560"/>
    </location>
</feature>
<evidence type="ECO:0000256" key="1">
    <source>
        <dbReference type="ARBA" id="ARBA00004651"/>
    </source>
</evidence>
<evidence type="ECO:0000256" key="10">
    <source>
        <dbReference type="SAM" id="Phobius"/>
    </source>
</evidence>
<feature type="transmembrane region" description="Helical" evidence="10">
    <location>
        <begin position="120"/>
        <end position="142"/>
    </location>
</feature>
<keyword evidence="4" id="KW-0633">Potassium transport</keyword>
<dbReference type="InterPro" id="IPR004772">
    <property type="entry name" value="TrkH"/>
</dbReference>
<feature type="transmembrane region" description="Helical" evidence="10">
    <location>
        <begin position="318"/>
        <end position="338"/>
    </location>
</feature>
<dbReference type="EMBL" id="QOQW01000006">
    <property type="protein sequence ID" value="RCK80396.1"/>
    <property type="molecule type" value="Genomic_DNA"/>
</dbReference>
<dbReference type="AlphaFoldDB" id="A0A367ZQR9"/>
<organism evidence="11 12">
    <name type="scientific">Candidatus Ozemobacter sibiricus</name>
    <dbReference type="NCBI Taxonomy" id="2268124"/>
    <lineage>
        <taxon>Bacteria</taxon>
        <taxon>Candidatus Ozemobacteria</taxon>
        <taxon>Candidatus Ozemobacterales</taxon>
        <taxon>Candidatus Ozemobacteraceae</taxon>
        <taxon>Candidatus Ozemobacter</taxon>
    </lineage>
</organism>
<evidence type="ECO:0000256" key="7">
    <source>
        <dbReference type="ARBA" id="ARBA00022989"/>
    </source>
</evidence>
<keyword evidence="5 10" id="KW-0812">Transmembrane</keyword>
<evidence type="ECO:0000256" key="9">
    <source>
        <dbReference type="ARBA" id="ARBA00023136"/>
    </source>
</evidence>
<dbReference type="Pfam" id="PF02386">
    <property type="entry name" value="TrkH"/>
    <property type="match status" value="1"/>
</dbReference>
<comment type="caution">
    <text evidence="11">The sequence shown here is derived from an EMBL/GenBank/DDBJ whole genome shotgun (WGS) entry which is preliminary data.</text>
</comment>
<feature type="transmembrane region" description="Helical" evidence="10">
    <location>
        <begin position="291"/>
        <end position="311"/>
    </location>
</feature>
<evidence type="ECO:0000313" key="11">
    <source>
        <dbReference type="EMBL" id="RCK80396.1"/>
    </source>
</evidence>
<keyword evidence="7 10" id="KW-1133">Transmembrane helix</keyword>
<dbReference type="Proteomes" id="UP000252355">
    <property type="component" value="Unassembled WGS sequence"/>
</dbReference>
<feature type="transmembrane region" description="Helical" evidence="10">
    <location>
        <begin position="92"/>
        <end position="114"/>
    </location>
</feature>
<proteinExistence type="predicted"/>
<feature type="transmembrane region" description="Helical" evidence="10">
    <location>
        <begin position="202"/>
        <end position="221"/>
    </location>
</feature>
<dbReference type="GO" id="GO:0005886">
    <property type="term" value="C:plasma membrane"/>
    <property type="evidence" value="ECO:0007669"/>
    <property type="project" value="UniProtKB-SubCell"/>
</dbReference>
<evidence type="ECO:0000256" key="3">
    <source>
        <dbReference type="ARBA" id="ARBA00022475"/>
    </source>
</evidence>
<feature type="transmembrane region" description="Helical" evidence="10">
    <location>
        <begin position="388"/>
        <end position="409"/>
    </location>
</feature>
<dbReference type="NCBIfam" id="TIGR00933">
    <property type="entry name" value="2a38"/>
    <property type="match status" value="1"/>
</dbReference>
<evidence type="ECO:0000256" key="2">
    <source>
        <dbReference type="ARBA" id="ARBA00022448"/>
    </source>
</evidence>
<protein>
    <submittedName>
        <fullName evidence="11">Potassium uptake protein, integral membrane component, KtrB</fullName>
    </submittedName>
</protein>